<dbReference type="OrthoDB" id="3661198at2"/>
<feature type="compositionally biased region" description="Polar residues" evidence="4">
    <location>
        <begin position="400"/>
        <end position="421"/>
    </location>
</feature>
<feature type="chain" id="PRO_5022181762" evidence="5">
    <location>
        <begin position="29"/>
        <end position="1028"/>
    </location>
</feature>
<name>A0A563EYR8_9PSEU</name>
<keyword evidence="1" id="KW-0134">Cell wall</keyword>
<feature type="region of interest" description="Disordered" evidence="4">
    <location>
        <begin position="186"/>
        <end position="206"/>
    </location>
</feature>
<feature type="region of interest" description="Disordered" evidence="4">
    <location>
        <begin position="497"/>
        <end position="528"/>
    </location>
</feature>
<dbReference type="Pfam" id="PF03777">
    <property type="entry name" value="ChpA-C"/>
    <property type="match status" value="1"/>
</dbReference>
<proteinExistence type="predicted"/>
<feature type="compositionally biased region" description="Low complexity" evidence="4">
    <location>
        <begin position="186"/>
        <end position="199"/>
    </location>
</feature>
<evidence type="ECO:0000313" key="7">
    <source>
        <dbReference type="EMBL" id="TWP52887.1"/>
    </source>
</evidence>
<feature type="region of interest" description="Disordered" evidence="4">
    <location>
        <begin position="641"/>
        <end position="676"/>
    </location>
</feature>
<keyword evidence="5" id="KW-0732">Signal</keyword>
<keyword evidence="3" id="KW-0034">Amyloid</keyword>
<feature type="signal peptide" evidence="5">
    <location>
        <begin position="1"/>
        <end position="28"/>
    </location>
</feature>
<evidence type="ECO:0000259" key="6">
    <source>
        <dbReference type="PROSITE" id="PS51884"/>
    </source>
</evidence>
<feature type="compositionally biased region" description="Low complexity" evidence="4">
    <location>
        <begin position="363"/>
        <end position="377"/>
    </location>
</feature>
<feature type="domain" description="Chaplin" evidence="6">
    <location>
        <begin position="106"/>
        <end position="146"/>
    </location>
</feature>
<keyword evidence="8" id="KW-1185">Reference proteome</keyword>
<dbReference type="Proteomes" id="UP000316639">
    <property type="component" value="Unassembled WGS sequence"/>
</dbReference>
<keyword evidence="2" id="KW-0130">Cell adhesion</keyword>
<reference evidence="7 8" key="1">
    <citation type="submission" date="2019-07" db="EMBL/GenBank/DDBJ databases">
        <title>Lentzea xizangensis sp. nov., isolated from Qinghai-Tibetan Plateau Soils.</title>
        <authorList>
            <person name="Huang J."/>
        </authorList>
    </citation>
    <scope>NUCLEOTIDE SEQUENCE [LARGE SCALE GENOMIC DNA]</scope>
    <source>
        <strain evidence="7 8">FXJ1.1311</strain>
    </source>
</reference>
<evidence type="ECO:0000256" key="5">
    <source>
        <dbReference type="SAM" id="SignalP"/>
    </source>
</evidence>
<evidence type="ECO:0000256" key="2">
    <source>
        <dbReference type="ARBA" id="ARBA00022889"/>
    </source>
</evidence>
<evidence type="ECO:0000256" key="3">
    <source>
        <dbReference type="ARBA" id="ARBA00023087"/>
    </source>
</evidence>
<comment type="caution">
    <text evidence="7">The sequence shown here is derived from an EMBL/GenBank/DDBJ whole genome shotgun (WGS) entry which is preliminary data.</text>
</comment>
<gene>
    <name evidence="7" type="ORF">FKR81_07160</name>
</gene>
<dbReference type="AlphaFoldDB" id="A0A563EYR8"/>
<protein>
    <submittedName>
        <fullName evidence="7">DUF320 domain-containing protein</fullName>
    </submittedName>
</protein>
<dbReference type="PROSITE" id="PS51884">
    <property type="entry name" value="CHAPLIN"/>
    <property type="match status" value="1"/>
</dbReference>
<dbReference type="InterPro" id="IPR005528">
    <property type="entry name" value="ChpA-H"/>
</dbReference>
<dbReference type="GO" id="GO:0007155">
    <property type="term" value="P:cell adhesion"/>
    <property type="evidence" value="ECO:0007669"/>
    <property type="project" value="UniProtKB-KW"/>
</dbReference>
<dbReference type="RefSeq" id="WP_146350141.1">
    <property type="nucleotide sequence ID" value="NZ_VOBR01000004.1"/>
</dbReference>
<feature type="region of interest" description="Disordered" evidence="4">
    <location>
        <begin position="397"/>
        <end position="421"/>
    </location>
</feature>
<feature type="compositionally biased region" description="Polar residues" evidence="4">
    <location>
        <begin position="288"/>
        <end position="298"/>
    </location>
</feature>
<organism evidence="7 8">
    <name type="scientific">Lentzea tibetensis</name>
    <dbReference type="NCBI Taxonomy" id="2591470"/>
    <lineage>
        <taxon>Bacteria</taxon>
        <taxon>Bacillati</taxon>
        <taxon>Actinomycetota</taxon>
        <taxon>Actinomycetes</taxon>
        <taxon>Pseudonocardiales</taxon>
        <taxon>Pseudonocardiaceae</taxon>
        <taxon>Lentzea</taxon>
    </lineage>
</organism>
<feature type="compositionally biased region" description="Low complexity" evidence="4">
    <location>
        <begin position="497"/>
        <end position="506"/>
    </location>
</feature>
<dbReference type="EMBL" id="VOBR01000004">
    <property type="protein sequence ID" value="TWP52887.1"/>
    <property type="molecule type" value="Genomic_DNA"/>
</dbReference>
<feature type="region of interest" description="Disordered" evidence="4">
    <location>
        <begin position="555"/>
        <end position="580"/>
    </location>
</feature>
<sequence length="1028" mass="99846">MQTWAKRGIQSAFVTGGLLMLGTGIASAQENVNPDAAPPAVDAGVAVPIKVEQTNLGTPLKNIDAPKIDRTISTDRVTSAVPTRTAAPATNPLVRKAGERLQGTALSGLIRGNTVQAHVDVPIHICGNAIAVLGDAHAEGDCTQESHRDTGIVTDGEGNALAGNIVAVNWVAPFQITGNAIAAGGNASTDTTATQEATTGGDYRTSGEKGAVSGNAIVGQWATPFQITGNGVGGAGIADAKSEADTTAVSDGSIQTTGENSTLSGNVGGVPLAPLVEVNGNSVAGAGNASTDSVQTGKAQAGGTHTGINDIQTWVETNGDPATGAGNVVQPQLAGPITVDDNAAAAVGNSDASSETTNDADAGGFTSTSGEGSTASGNIADAPIALPVSAGGDSAVAVGNATTDHTNTSDTDAGSGTYTNGDDSVLSANTASVPPATAVDVCGDSAAGGGQAAGTCTNDVESTTGGYNGTTGNDSVGSGNIGTVPVAVPVETYGTTAAAAGGSSSTADEEKDVRSSGTPNTEDDNGTVSSNVVTAPTAAAAQVFGDTAGVVGNTTTDTKQDTEAIAGGDPHATGKKSSVSGNIVQAPTSTPAQVFGTGATAVGNNTAAADNATNMAAGGDASSTGEQGSIAGNIVSAPVGSGTQVQGESVGAGSNVDATSVNDLDSVAGGDVTSNADGGSVSGNLIGAQAVPFAATPGDTVSGAGITNSDATTDTNVVAGGNSDSSAEDASVSGNLIHVPANAEPGVYGDAVAAAGKATTVTDKVSYTQAGGDMQTAGNGPLTAREITVPAEAAAKVKEVPAEVLGQATTTVSDDNTQITGEETDAVRSANLKGIELPKGVDHLAPANQVPNLDSLKKLPVNQLPDPAQAASLAGQLPTQGLPVGLPQERTEVPVAGSLANLNPNVNGISLPKLPAVPTQALPLDAVTGLVGGQARSMPTLPNVPVLPSLPVTAPALPVTAPALPVATERSLPATPKLPLGGPASLSGLQLNPAGDLGAAKARNLPVDGSALSALDTEKAFEKVSGRL</sequence>
<accession>A0A563EYR8</accession>
<evidence type="ECO:0000256" key="1">
    <source>
        <dbReference type="ARBA" id="ARBA00022512"/>
    </source>
</evidence>
<keyword evidence="1" id="KW-0964">Secreted</keyword>
<feature type="region of interest" description="Disordered" evidence="4">
    <location>
        <begin position="346"/>
        <end position="378"/>
    </location>
</feature>
<feature type="region of interest" description="Disordered" evidence="4">
    <location>
        <begin position="287"/>
        <end position="307"/>
    </location>
</feature>
<feature type="compositionally biased region" description="Polar residues" evidence="4">
    <location>
        <begin position="350"/>
        <end position="359"/>
    </location>
</feature>
<evidence type="ECO:0000256" key="4">
    <source>
        <dbReference type="SAM" id="MobiDB-lite"/>
    </source>
</evidence>
<evidence type="ECO:0000313" key="8">
    <source>
        <dbReference type="Proteomes" id="UP000316639"/>
    </source>
</evidence>